<protein>
    <recommendedName>
        <fullName evidence="2">CAAX prenyl protease 2/Lysostaphin resistance protein A-like domain-containing protein</fullName>
    </recommendedName>
</protein>
<dbReference type="EMBL" id="FMWK01000020">
    <property type="protein sequence ID" value="SCZ81299.1"/>
    <property type="molecule type" value="Genomic_DNA"/>
</dbReference>
<gene>
    <name evidence="3" type="ORF">SAMN02910350_02742</name>
</gene>
<feature type="transmembrane region" description="Helical" evidence="1">
    <location>
        <begin position="253"/>
        <end position="273"/>
    </location>
</feature>
<dbReference type="InterPro" id="IPR003675">
    <property type="entry name" value="Rce1/LyrA-like_dom"/>
</dbReference>
<reference evidence="3 4" key="1">
    <citation type="submission" date="2016-10" db="EMBL/GenBank/DDBJ databases">
        <authorList>
            <person name="de Groot N.N."/>
        </authorList>
    </citation>
    <scope>NUCLEOTIDE SEQUENCE [LARGE SCALE GENOMIC DNA]</scope>
    <source>
        <strain evidence="3 4">DSM 10317</strain>
    </source>
</reference>
<dbReference type="Proteomes" id="UP000199428">
    <property type="component" value="Unassembled WGS sequence"/>
</dbReference>
<evidence type="ECO:0000259" key="2">
    <source>
        <dbReference type="Pfam" id="PF02517"/>
    </source>
</evidence>
<evidence type="ECO:0000313" key="4">
    <source>
        <dbReference type="Proteomes" id="UP000199428"/>
    </source>
</evidence>
<feature type="transmembrane region" description="Helical" evidence="1">
    <location>
        <begin position="223"/>
        <end position="241"/>
    </location>
</feature>
<dbReference type="RefSeq" id="WP_090164144.1">
    <property type="nucleotide sequence ID" value="NZ_FMWK01000020.1"/>
</dbReference>
<feature type="transmembrane region" description="Helical" evidence="1">
    <location>
        <begin position="123"/>
        <end position="143"/>
    </location>
</feature>
<feature type="domain" description="CAAX prenyl protease 2/Lysostaphin resistance protein A-like" evidence="2">
    <location>
        <begin position="128"/>
        <end position="236"/>
    </location>
</feature>
<keyword evidence="1" id="KW-0812">Transmembrane</keyword>
<dbReference type="Pfam" id="PF02517">
    <property type="entry name" value="Rce1-like"/>
    <property type="match status" value="1"/>
</dbReference>
<accession>A0A1G5S6V5</accession>
<dbReference type="AlphaFoldDB" id="A0A1G5S6V5"/>
<feature type="transmembrane region" description="Helical" evidence="1">
    <location>
        <begin position="73"/>
        <end position="94"/>
    </location>
</feature>
<feature type="transmembrane region" description="Helical" evidence="1">
    <location>
        <begin position="12"/>
        <end position="31"/>
    </location>
</feature>
<keyword evidence="1" id="KW-0472">Membrane</keyword>
<dbReference type="GO" id="GO:0080120">
    <property type="term" value="P:CAAX-box protein maturation"/>
    <property type="evidence" value="ECO:0007669"/>
    <property type="project" value="UniProtKB-ARBA"/>
</dbReference>
<feature type="transmembrane region" description="Helical" evidence="1">
    <location>
        <begin position="192"/>
        <end position="211"/>
    </location>
</feature>
<feature type="transmembrane region" description="Helical" evidence="1">
    <location>
        <begin position="43"/>
        <end position="61"/>
    </location>
</feature>
<sequence>MKEMILKKPIVSCWIIFAVLILVHGFEAIVLRMDETILGENCINKLFGIVVLFIVLKLINWKWTDIGFAREGLIKSLCIGFGLAIIAFTVSYFVEISILRSQGHDISFGIFTTGFSLTGEAEVHTGISFILMCVFFNIVNVLMEEGTFRGLFYKLTEKNYSMRFALLFQAILFGIWHIVTPLHNLIDGDINFLTFVVLGIGYIILAGLMGIKWGMLYKMTGNLYAGMADHFFNNCFATNLLHVTTETGIDEMMIIRVIIAQLLSFVIVTIVFSRQKSCGLQWKNALRQNP</sequence>
<proteinExistence type="predicted"/>
<dbReference type="GO" id="GO:0004175">
    <property type="term" value="F:endopeptidase activity"/>
    <property type="evidence" value="ECO:0007669"/>
    <property type="project" value="UniProtKB-ARBA"/>
</dbReference>
<name>A0A1G5S6V5_PSEXY</name>
<keyword evidence="1" id="KW-1133">Transmembrane helix</keyword>
<evidence type="ECO:0000313" key="3">
    <source>
        <dbReference type="EMBL" id="SCZ81299.1"/>
    </source>
</evidence>
<feature type="transmembrane region" description="Helical" evidence="1">
    <location>
        <begin position="164"/>
        <end position="186"/>
    </location>
</feature>
<organism evidence="3 4">
    <name type="scientific">Pseudobutyrivibrio xylanivorans</name>
    <dbReference type="NCBI Taxonomy" id="185007"/>
    <lineage>
        <taxon>Bacteria</taxon>
        <taxon>Bacillati</taxon>
        <taxon>Bacillota</taxon>
        <taxon>Clostridia</taxon>
        <taxon>Lachnospirales</taxon>
        <taxon>Lachnospiraceae</taxon>
        <taxon>Pseudobutyrivibrio</taxon>
    </lineage>
</organism>
<evidence type="ECO:0000256" key="1">
    <source>
        <dbReference type="SAM" id="Phobius"/>
    </source>
</evidence>